<dbReference type="GeneID" id="24313644"/>
<evidence type="ECO:0000313" key="2">
    <source>
        <dbReference type="Proteomes" id="UP000001444"/>
    </source>
</evidence>
<organism evidence="1 2">
    <name type="scientific">Streptomyces scabiei (strain 87.22)</name>
    <dbReference type="NCBI Taxonomy" id="680198"/>
    <lineage>
        <taxon>Bacteria</taxon>
        <taxon>Bacillati</taxon>
        <taxon>Actinomycetota</taxon>
        <taxon>Actinomycetes</taxon>
        <taxon>Kitasatosporales</taxon>
        <taxon>Streptomycetaceae</taxon>
        <taxon>Streptomyces</taxon>
    </lineage>
</organism>
<gene>
    <name evidence="1" type="ordered locus">SCAB_41061</name>
</gene>
<dbReference type="AlphaFoldDB" id="C9Z2G5"/>
<protein>
    <submittedName>
        <fullName evidence="1">Uncharacterized protein</fullName>
    </submittedName>
</protein>
<evidence type="ECO:0000313" key="1">
    <source>
        <dbReference type="EMBL" id="CBG71179.1"/>
    </source>
</evidence>
<dbReference type="STRING" id="680198.SCAB_41061"/>
<accession>C9Z2G5</accession>
<proteinExistence type="predicted"/>
<dbReference type="HOGENOM" id="CLU_997185_0_0_11"/>
<sequence length="278" mass="30954">MSYTDQDVREGRQLMNEGCENRLVIGDKLLSVTPSGPDGAFDQYCDEIGLSPRTAREYRHTARMCTPPVRQLVADSGVHVCYSVLREGARLAPSGKPHDEDYSTLRRLLAEARETTGLGRISVSQYQRALGTEPGLRDLLDPSGATSMADYLAALAPEEREKALRDLVEKDAEVHDAIKRVLDEKRRRERETRGPDCGGDKPDKAQVLARDLVRLRDQAVACMNRYPRSVTFNDEQQAACEEALGTMEVLTTWIRVKVGDQKSAAVRRQARARDLVGA</sequence>
<name>C9Z2G5_STRSW</name>
<dbReference type="EMBL" id="FN554889">
    <property type="protein sequence ID" value="CBG71179.1"/>
    <property type="molecule type" value="Genomic_DNA"/>
</dbReference>
<reference evidence="1 2" key="1">
    <citation type="journal article" date="2010" name="Mol. Plant Microbe Interact.">
        <title>Streptomyces scabies 87-22 contains a coronafacic acid-like biosynthetic cluster that contributes to plant-microbe interactions.</title>
        <authorList>
            <person name="Bignell D.R."/>
            <person name="Seipke R.F."/>
            <person name="Huguet-Tapia J.C."/>
            <person name="Chambers A.H."/>
            <person name="Parry R.J."/>
            <person name="Loria R."/>
        </authorList>
    </citation>
    <scope>NUCLEOTIDE SEQUENCE [LARGE SCALE GENOMIC DNA]</scope>
    <source>
        <strain evidence="1 2">87.22</strain>
    </source>
</reference>
<dbReference type="Proteomes" id="UP000001444">
    <property type="component" value="Chromosome"/>
</dbReference>
<keyword evidence="2" id="KW-1185">Reference proteome</keyword>
<dbReference type="RefSeq" id="WP_013001797.1">
    <property type="nucleotide sequence ID" value="NC_013929.1"/>
</dbReference>
<dbReference type="eggNOG" id="ENOG50321SI">
    <property type="taxonomic scope" value="Bacteria"/>
</dbReference>
<dbReference type="KEGG" id="scb:SCAB_41061"/>